<dbReference type="PANTHER" id="PTHR31808:SF9">
    <property type="entry name" value="F21O3.2 PROTEIN"/>
    <property type="match status" value="1"/>
</dbReference>
<evidence type="ECO:0000313" key="1">
    <source>
        <dbReference type="EMBL" id="GKU85981.1"/>
    </source>
</evidence>
<name>A0AAV5HHX8_9ROSI</name>
<evidence type="ECO:0008006" key="3">
    <source>
        <dbReference type="Google" id="ProtNLM"/>
    </source>
</evidence>
<dbReference type="Proteomes" id="UP001054252">
    <property type="component" value="Unassembled WGS sequence"/>
</dbReference>
<protein>
    <recommendedName>
        <fullName evidence="3">UV-B-induced protein At3g17800, chloroplastic-like</fullName>
    </recommendedName>
</protein>
<accession>A0AAV5HHX8</accession>
<dbReference type="Pfam" id="PF05542">
    <property type="entry name" value="DUF760"/>
    <property type="match status" value="2"/>
</dbReference>
<dbReference type="EMBL" id="BPVZ01000001">
    <property type="protein sequence ID" value="GKU85981.1"/>
    <property type="molecule type" value="Genomic_DNA"/>
</dbReference>
<sequence length="399" mass="45058">MDSISLSSPRTSYFLLFLPSNVKFQGTHQSFTFTHRRSLPSGDTARRTFHHGGRIRPVVVASAGASHCDFGSLNAPLEPRSASGKYLGGVLQNRRQLFQLAVSDELKQLADDREGASCQVFLTHDPDLACLYRRIAQLKAGDCDIAIEDIIYMLIIYKFSEIRVPLVPKLSKCIYNGRLEIWPSKDWELQSIHSFEVLEMVREHVSTVIGLRADSSVTDNWATTEIQQVNLGRVYAASIFYGYFLKSASLRHQLEQSLALPMTDQGNNLSQKPSLQFPEIKARLKNLVLGGVHNTQSYTAGQDSSRQEDLENLRQYVMGFDPETLKRCAKLRSKEAAKLIEKHCHALFGDEKMCKLENDALILTSFSSLKRLVLEAVAFGSFLWEIEDYVNNVYKLKDN</sequence>
<keyword evidence="2" id="KW-1185">Reference proteome</keyword>
<dbReference type="InterPro" id="IPR038925">
    <property type="entry name" value="At3g17800-like"/>
</dbReference>
<proteinExistence type="predicted"/>
<dbReference type="AlphaFoldDB" id="A0AAV5HHX8"/>
<organism evidence="1 2">
    <name type="scientific">Rubroshorea leprosula</name>
    <dbReference type="NCBI Taxonomy" id="152421"/>
    <lineage>
        <taxon>Eukaryota</taxon>
        <taxon>Viridiplantae</taxon>
        <taxon>Streptophyta</taxon>
        <taxon>Embryophyta</taxon>
        <taxon>Tracheophyta</taxon>
        <taxon>Spermatophyta</taxon>
        <taxon>Magnoliopsida</taxon>
        <taxon>eudicotyledons</taxon>
        <taxon>Gunneridae</taxon>
        <taxon>Pentapetalae</taxon>
        <taxon>rosids</taxon>
        <taxon>malvids</taxon>
        <taxon>Malvales</taxon>
        <taxon>Dipterocarpaceae</taxon>
        <taxon>Rubroshorea</taxon>
    </lineage>
</organism>
<dbReference type="InterPro" id="IPR008479">
    <property type="entry name" value="DUF760"/>
</dbReference>
<comment type="caution">
    <text evidence="1">The sequence shown here is derived from an EMBL/GenBank/DDBJ whole genome shotgun (WGS) entry which is preliminary data.</text>
</comment>
<dbReference type="PANTHER" id="PTHR31808">
    <property type="entry name" value="EXPRESSED PROTEIN"/>
    <property type="match status" value="1"/>
</dbReference>
<reference evidence="1 2" key="1">
    <citation type="journal article" date="2021" name="Commun. Biol.">
        <title>The genome of Shorea leprosula (Dipterocarpaceae) highlights the ecological relevance of drought in aseasonal tropical rainforests.</title>
        <authorList>
            <person name="Ng K.K.S."/>
            <person name="Kobayashi M.J."/>
            <person name="Fawcett J.A."/>
            <person name="Hatakeyama M."/>
            <person name="Paape T."/>
            <person name="Ng C.H."/>
            <person name="Ang C.C."/>
            <person name="Tnah L.H."/>
            <person name="Lee C.T."/>
            <person name="Nishiyama T."/>
            <person name="Sese J."/>
            <person name="O'Brien M.J."/>
            <person name="Copetti D."/>
            <person name="Mohd Noor M.I."/>
            <person name="Ong R.C."/>
            <person name="Putra M."/>
            <person name="Sireger I.Z."/>
            <person name="Indrioko S."/>
            <person name="Kosugi Y."/>
            <person name="Izuno A."/>
            <person name="Isagi Y."/>
            <person name="Lee S.L."/>
            <person name="Shimizu K.K."/>
        </authorList>
    </citation>
    <scope>NUCLEOTIDE SEQUENCE [LARGE SCALE GENOMIC DNA]</scope>
    <source>
        <strain evidence="1">214</strain>
    </source>
</reference>
<gene>
    <name evidence="1" type="ORF">SLEP1_g575</name>
</gene>
<evidence type="ECO:0000313" key="2">
    <source>
        <dbReference type="Proteomes" id="UP001054252"/>
    </source>
</evidence>